<dbReference type="STRING" id="1211777.BN77_0291"/>
<accession>K0PLM0</accession>
<dbReference type="Proteomes" id="UP000009319">
    <property type="component" value="Unassembled WGS sequence"/>
</dbReference>
<dbReference type="HOGENOM" id="CLU_194600_0_0_5"/>
<organism evidence="2 3">
    <name type="scientific">Rhizobium mesoamericanum STM3625</name>
    <dbReference type="NCBI Taxonomy" id="1211777"/>
    <lineage>
        <taxon>Bacteria</taxon>
        <taxon>Pseudomonadati</taxon>
        <taxon>Pseudomonadota</taxon>
        <taxon>Alphaproteobacteria</taxon>
        <taxon>Hyphomicrobiales</taxon>
        <taxon>Rhizobiaceae</taxon>
        <taxon>Rhizobium/Agrobacterium group</taxon>
        <taxon>Rhizobium</taxon>
    </lineage>
</organism>
<gene>
    <name evidence="2" type="ORF">BN77_0291</name>
</gene>
<name>K0PLM0_9HYPH</name>
<keyword evidence="1" id="KW-1133">Transmembrane helix</keyword>
<dbReference type="RefSeq" id="WP_007527718.1">
    <property type="nucleotide sequence ID" value="NZ_HF536772.1"/>
</dbReference>
<feature type="transmembrane region" description="Helical" evidence="1">
    <location>
        <begin position="12"/>
        <end position="36"/>
    </location>
</feature>
<evidence type="ECO:0000313" key="2">
    <source>
        <dbReference type="EMBL" id="CCM77351.1"/>
    </source>
</evidence>
<proteinExistence type="predicted"/>
<evidence type="ECO:0000313" key="3">
    <source>
        <dbReference type="Proteomes" id="UP000009319"/>
    </source>
</evidence>
<evidence type="ECO:0008006" key="4">
    <source>
        <dbReference type="Google" id="ProtNLM"/>
    </source>
</evidence>
<dbReference type="EMBL" id="CANI01000029">
    <property type="protein sequence ID" value="CCM77351.1"/>
    <property type="molecule type" value="Genomic_DNA"/>
</dbReference>
<comment type="caution">
    <text evidence="2">The sequence shown here is derived from an EMBL/GenBank/DDBJ whole genome shotgun (WGS) entry which is preliminary data.</text>
</comment>
<feature type="transmembrane region" description="Helical" evidence="1">
    <location>
        <begin position="42"/>
        <end position="61"/>
    </location>
</feature>
<protein>
    <recommendedName>
        <fullName evidence="4">Transmembrane protein</fullName>
    </recommendedName>
</protein>
<keyword evidence="1" id="KW-0472">Membrane</keyword>
<dbReference type="eggNOG" id="ENOG502ZMTG">
    <property type="taxonomic scope" value="Bacteria"/>
</dbReference>
<evidence type="ECO:0000256" key="1">
    <source>
        <dbReference type="SAM" id="Phobius"/>
    </source>
</evidence>
<dbReference type="AlphaFoldDB" id="K0PLM0"/>
<reference evidence="2 3" key="1">
    <citation type="journal article" date="2013" name="Genome Announc.">
        <title>Draft Genome Sequence of Rhizobium mesoamericanum STM3625, a Nitrogen-Fixing Symbiont of Mimosa pudica Isolated in French Guiana (South America).</title>
        <authorList>
            <person name="Moulin L."/>
            <person name="Mornico D."/>
            <person name="Melkonian R."/>
            <person name="Klonowska A."/>
        </authorList>
    </citation>
    <scope>NUCLEOTIDE SEQUENCE [LARGE SCALE GENOMIC DNA]</scope>
    <source>
        <strain evidence="2 3">STM3625</strain>
    </source>
</reference>
<keyword evidence="3" id="KW-1185">Reference proteome</keyword>
<sequence>MTARKTEGRSQAIAAAIILLAAGLVLYFMPTIVLGLGSYSPYLAAGVGACLVLAFFVVFWLRARYQRRRGK</sequence>
<keyword evidence="1" id="KW-0812">Transmembrane</keyword>